<keyword evidence="4" id="KW-1185">Reference proteome</keyword>
<keyword evidence="2" id="KW-0812">Transmembrane</keyword>
<feature type="region of interest" description="Disordered" evidence="1">
    <location>
        <begin position="160"/>
        <end position="181"/>
    </location>
</feature>
<dbReference type="AlphaFoldDB" id="A0AAE3GIN6"/>
<evidence type="ECO:0000256" key="1">
    <source>
        <dbReference type="SAM" id="MobiDB-lite"/>
    </source>
</evidence>
<reference evidence="3" key="1">
    <citation type="submission" date="2022-06" db="EMBL/GenBank/DDBJ databases">
        <title>Genomic Encyclopedia of Archaeal and Bacterial Type Strains, Phase II (KMG-II): from individual species to whole genera.</title>
        <authorList>
            <person name="Goeker M."/>
        </authorList>
    </citation>
    <scope>NUCLEOTIDE SEQUENCE</scope>
    <source>
        <strain evidence="3">DSM 43935</strain>
    </source>
</reference>
<evidence type="ECO:0000313" key="4">
    <source>
        <dbReference type="Proteomes" id="UP001206128"/>
    </source>
</evidence>
<evidence type="ECO:0000256" key="2">
    <source>
        <dbReference type="SAM" id="Phobius"/>
    </source>
</evidence>
<feature type="transmembrane region" description="Helical" evidence="2">
    <location>
        <begin position="62"/>
        <end position="81"/>
    </location>
</feature>
<keyword evidence="2" id="KW-0472">Membrane</keyword>
<gene>
    <name evidence="3" type="ORF">LX83_005796</name>
</gene>
<feature type="transmembrane region" description="Helical" evidence="2">
    <location>
        <begin position="39"/>
        <end position="56"/>
    </location>
</feature>
<dbReference type="RefSeq" id="WP_253777208.1">
    <property type="nucleotide sequence ID" value="NZ_JAMTCK010000016.1"/>
</dbReference>
<name>A0AAE3GIN6_9PSEU</name>
<keyword evidence="2" id="KW-1133">Transmembrane helix</keyword>
<dbReference type="Proteomes" id="UP001206128">
    <property type="component" value="Unassembled WGS sequence"/>
</dbReference>
<evidence type="ECO:0000313" key="3">
    <source>
        <dbReference type="EMBL" id="MCP2168916.1"/>
    </source>
</evidence>
<organism evidence="3 4">
    <name type="scientific">Goodfellowiella coeruleoviolacea</name>
    <dbReference type="NCBI Taxonomy" id="334858"/>
    <lineage>
        <taxon>Bacteria</taxon>
        <taxon>Bacillati</taxon>
        <taxon>Actinomycetota</taxon>
        <taxon>Actinomycetes</taxon>
        <taxon>Pseudonocardiales</taxon>
        <taxon>Pseudonocardiaceae</taxon>
        <taxon>Goodfellowiella</taxon>
    </lineage>
</organism>
<dbReference type="EMBL" id="JAMTCK010000016">
    <property type="protein sequence ID" value="MCP2168916.1"/>
    <property type="molecule type" value="Genomic_DNA"/>
</dbReference>
<sequence>MRSPDEAAEVAARNGFGAHVLTVVDGDQPAEGPRDMVRAMAWTVLLVAGVWLVVAADSAAPLVLGVLLLAVVVATLVRFLLRERRAFAQRTRLHCFQGGVVVRGSAHPWTRVSVAERWDTQLVGQDATPRQVLSLIVTAPGVRAEVRGGAARIQELVEQARASAPRAEDGDAGPRTDRPRA</sequence>
<feature type="compositionally biased region" description="Basic and acidic residues" evidence="1">
    <location>
        <begin position="166"/>
        <end position="181"/>
    </location>
</feature>
<proteinExistence type="predicted"/>
<comment type="caution">
    <text evidence="3">The sequence shown here is derived from an EMBL/GenBank/DDBJ whole genome shotgun (WGS) entry which is preliminary data.</text>
</comment>
<accession>A0AAE3GIN6</accession>
<protein>
    <submittedName>
        <fullName evidence="3">Uncharacterized protein</fullName>
    </submittedName>
</protein>